<organism evidence="1 2">
    <name type="scientific">Rhizopus delemar (strain RA 99-880 / ATCC MYA-4621 / FGSC 9543 / NRRL 43880)</name>
    <name type="common">Mucormycosis agent</name>
    <name type="synonym">Rhizopus arrhizus var. delemar</name>
    <dbReference type="NCBI Taxonomy" id="246409"/>
    <lineage>
        <taxon>Eukaryota</taxon>
        <taxon>Fungi</taxon>
        <taxon>Fungi incertae sedis</taxon>
        <taxon>Mucoromycota</taxon>
        <taxon>Mucoromycotina</taxon>
        <taxon>Mucoromycetes</taxon>
        <taxon>Mucorales</taxon>
        <taxon>Mucorineae</taxon>
        <taxon>Rhizopodaceae</taxon>
        <taxon>Rhizopus</taxon>
    </lineage>
</organism>
<name>I1C0V6_RHIO9</name>
<dbReference type="Proteomes" id="UP000009138">
    <property type="component" value="Unassembled WGS sequence"/>
</dbReference>
<sequence>MVKKVTQKFCRNRCQWRNDRVKQLQSQRNDTFKRYSDNPTCLNILLLEVENKLAKLQTEIAEIDILKAGRRWIENNDKSAGYLKRTAGS</sequence>
<reference evidence="1 2" key="1">
    <citation type="journal article" date="2009" name="PLoS Genet.">
        <title>Genomic analysis of the basal lineage fungus Rhizopus oryzae reveals a whole-genome duplication.</title>
        <authorList>
            <person name="Ma L.-J."/>
            <person name="Ibrahim A.S."/>
            <person name="Skory C."/>
            <person name="Grabherr M.G."/>
            <person name="Burger G."/>
            <person name="Butler M."/>
            <person name="Elias M."/>
            <person name="Idnurm A."/>
            <person name="Lang B.F."/>
            <person name="Sone T."/>
            <person name="Abe A."/>
            <person name="Calvo S.E."/>
            <person name="Corrochano L.M."/>
            <person name="Engels R."/>
            <person name="Fu J."/>
            <person name="Hansberg W."/>
            <person name="Kim J.-M."/>
            <person name="Kodira C.D."/>
            <person name="Koehrsen M.J."/>
            <person name="Liu B."/>
            <person name="Miranda-Saavedra D."/>
            <person name="O'Leary S."/>
            <person name="Ortiz-Castellanos L."/>
            <person name="Poulter R."/>
            <person name="Rodriguez-Romero J."/>
            <person name="Ruiz-Herrera J."/>
            <person name="Shen Y.-Q."/>
            <person name="Zeng Q."/>
            <person name="Galagan J."/>
            <person name="Birren B.W."/>
            <person name="Cuomo C.A."/>
            <person name="Wickes B.L."/>
        </authorList>
    </citation>
    <scope>NUCLEOTIDE SEQUENCE [LARGE SCALE GENOMIC DNA]</scope>
    <source>
        <strain evidence="2">RA 99-880 / ATCC MYA-4621 / FGSC 9543 / NRRL 43880</strain>
    </source>
</reference>
<dbReference type="OrthoDB" id="2290280at2759"/>
<keyword evidence="2" id="KW-1185">Reference proteome</keyword>
<dbReference type="VEuPathDB" id="FungiDB:RO3G_06791"/>
<gene>
    <name evidence="1" type="ORF">RO3G_06791</name>
</gene>
<dbReference type="GeneID" id="93613762"/>
<dbReference type="RefSeq" id="XP_067517482.1">
    <property type="nucleotide sequence ID" value="XM_067661381.1"/>
</dbReference>
<dbReference type="AlphaFoldDB" id="I1C0V6"/>
<dbReference type="EMBL" id="CH476736">
    <property type="protein sequence ID" value="EIE82086.1"/>
    <property type="molecule type" value="Genomic_DNA"/>
</dbReference>
<protein>
    <submittedName>
        <fullName evidence="1">Uncharacterized protein</fullName>
    </submittedName>
</protein>
<evidence type="ECO:0000313" key="2">
    <source>
        <dbReference type="Proteomes" id="UP000009138"/>
    </source>
</evidence>
<proteinExistence type="predicted"/>
<evidence type="ECO:0000313" key="1">
    <source>
        <dbReference type="EMBL" id="EIE82086.1"/>
    </source>
</evidence>
<accession>I1C0V6</accession>
<dbReference type="InParanoid" id="I1C0V6"/>